<reference evidence="3" key="2">
    <citation type="submission" date="2023-01" db="EMBL/GenBank/DDBJ databases">
        <authorList>
            <person name="Sun Q."/>
            <person name="Evtushenko L."/>
        </authorList>
    </citation>
    <scope>NUCLEOTIDE SEQUENCE</scope>
    <source>
        <strain evidence="3">VKM Ac-1958</strain>
    </source>
</reference>
<sequence>MPKQLINIIGTLVIVLVVVLGVVLGVVPLSSQTGQVHAEATTVRQSNDIFNAQVRQLKAVKKPELESRLAGLRSEIPAVALNDDVFELINAAAAATASTVVSVTVTEPEPWVTPVIEGEEPAPAEEVPATEEASAEDDTAAATDDAPVPAKPADSPRKSLPFAIQVTTADMTSAAAFVDALRAASRLVRIETVAFTENVAADPDGAPTISVSVALRSLVLSGK</sequence>
<accession>A0A9W6M856</accession>
<evidence type="ECO:0000313" key="3">
    <source>
        <dbReference type="EMBL" id="GLK00876.1"/>
    </source>
</evidence>
<reference evidence="3" key="1">
    <citation type="journal article" date="2014" name="Int. J. Syst. Evol. Microbiol.">
        <title>Complete genome sequence of Corynebacterium casei LMG S-19264T (=DSM 44701T), isolated from a smear-ripened cheese.</title>
        <authorList>
            <consortium name="US DOE Joint Genome Institute (JGI-PGF)"/>
            <person name="Walter F."/>
            <person name="Albersmeier A."/>
            <person name="Kalinowski J."/>
            <person name="Ruckert C."/>
        </authorList>
    </citation>
    <scope>NUCLEOTIDE SEQUENCE</scope>
    <source>
        <strain evidence="3">VKM Ac-1958</strain>
    </source>
</reference>
<evidence type="ECO:0000256" key="1">
    <source>
        <dbReference type="SAM" id="MobiDB-lite"/>
    </source>
</evidence>
<dbReference type="RefSeq" id="WP_204938556.1">
    <property type="nucleotide sequence ID" value="NZ_BAAAUM010000001.1"/>
</dbReference>
<gene>
    <name evidence="3" type="ORF">GCM10017596_05910</name>
</gene>
<keyword evidence="2" id="KW-0812">Transmembrane</keyword>
<keyword evidence="2" id="KW-0472">Membrane</keyword>
<dbReference type="AlphaFoldDB" id="A0A9W6M856"/>
<comment type="caution">
    <text evidence="3">The sequence shown here is derived from an EMBL/GenBank/DDBJ whole genome shotgun (WGS) entry which is preliminary data.</text>
</comment>
<proteinExistence type="predicted"/>
<keyword evidence="4" id="KW-1185">Reference proteome</keyword>
<organism evidence="3 4">
    <name type="scientific">Microbacterium keratanolyticum</name>
    <dbReference type="NCBI Taxonomy" id="67574"/>
    <lineage>
        <taxon>Bacteria</taxon>
        <taxon>Bacillati</taxon>
        <taxon>Actinomycetota</taxon>
        <taxon>Actinomycetes</taxon>
        <taxon>Micrococcales</taxon>
        <taxon>Microbacteriaceae</taxon>
        <taxon>Microbacterium</taxon>
    </lineage>
</organism>
<keyword evidence="2" id="KW-1133">Transmembrane helix</keyword>
<feature type="region of interest" description="Disordered" evidence="1">
    <location>
        <begin position="115"/>
        <end position="157"/>
    </location>
</feature>
<feature type="transmembrane region" description="Helical" evidence="2">
    <location>
        <begin position="6"/>
        <end position="27"/>
    </location>
</feature>
<protein>
    <recommendedName>
        <fullName evidence="5">Tfp pilus assembly protein PilO</fullName>
    </recommendedName>
</protein>
<evidence type="ECO:0008006" key="5">
    <source>
        <dbReference type="Google" id="ProtNLM"/>
    </source>
</evidence>
<name>A0A9W6M856_9MICO</name>
<feature type="compositionally biased region" description="Low complexity" evidence="1">
    <location>
        <begin position="140"/>
        <end position="153"/>
    </location>
</feature>
<dbReference type="Proteomes" id="UP001142325">
    <property type="component" value="Unassembled WGS sequence"/>
</dbReference>
<evidence type="ECO:0000313" key="4">
    <source>
        <dbReference type="Proteomes" id="UP001142325"/>
    </source>
</evidence>
<dbReference type="EMBL" id="BSET01000001">
    <property type="protein sequence ID" value="GLK00876.1"/>
    <property type="molecule type" value="Genomic_DNA"/>
</dbReference>
<evidence type="ECO:0000256" key="2">
    <source>
        <dbReference type="SAM" id="Phobius"/>
    </source>
</evidence>